<proteinExistence type="predicted"/>
<feature type="region of interest" description="Disordered" evidence="1">
    <location>
        <begin position="1"/>
        <end position="22"/>
    </location>
</feature>
<dbReference type="AlphaFoldDB" id="A0A6J1BXQ7"/>
<dbReference type="KEGG" id="mcha:111006428"/>
<evidence type="ECO:0000259" key="2">
    <source>
        <dbReference type="Pfam" id="PF07059"/>
    </source>
</evidence>
<evidence type="ECO:0000313" key="3">
    <source>
        <dbReference type="Proteomes" id="UP000504603"/>
    </source>
</evidence>
<feature type="domain" description="Protein ENHANCED DISEASE RESISTANCE 2 C-terminal" evidence="2">
    <location>
        <begin position="294"/>
        <end position="540"/>
    </location>
</feature>
<feature type="compositionally biased region" description="Polar residues" evidence="1">
    <location>
        <begin position="95"/>
        <end position="109"/>
    </location>
</feature>
<organism evidence="3 4">
    <name type="scientific">Momordica charantia</name>
    <name type="common">Bitter gourd</name>
    <name type="synonym">Balsam pear</name>
    <dbReference type="NCBI Taxonomy" id="3673"/>
    <lineage>
        <taxon>Eukaryota</taxon>
        <taxon>Viridiplantae</taxon>
        <taxon>Streptophyta</taxon>
        <taxon>Embryophyta</taxon>
        <taxon>Tracheophyta</taxon>
        <taxon>Spermatophyta</taxon>
        <taxon>Magnoliopsida</taxon>
        <taxon>eudicotyledons</taxon>
        <taxon>Gunneridae</taxon>
        <taxon>Pentapetalae</taxon>
        <taxon>rosids</taxon>
        <taxon>fabids</taxon>
        <taxon>Cucurbitales</taxon>
        <taxon>Cucurbitaceae</taxon>
        <taxon>Momordiceae</taxon>
        <taxon>Momordica</taxon>
    </lineage>
</organism>
<dbReference type="RefSeq" id="XP_022134064.1">
    <property type="nucleotide sequence ID" value="XM_022278372.1"/>
</dbReference>
<keyword evidence="3" id="KW-1185">Reference proteome</keyword>
<name>A0A6J1BXQ7_MOMCH</name>
<protein>
    <submittedName>
        <fullName evidence="4">Uncharacterized protein LOC111006428 isoform X1</fullName>
    </submittedName>
</protein>
<sequence length="549" mass="62077">MDCVRDSSTSPSYETKTKSTATPSAATALCFSEVSPSDLWIRARREEGGTRRHRRMGLCISKPEGRARGRLVSSGKRNRRRRRRSIKRRPSSQRLDSSSAPNRPHSTPTCAARGSVDAAWFDSTSVLDSELDDEFYSVRDDVLSLNGSEFASRLSVSSPKHRNTKEHNENNVSNLAKRSSDCRNDLTPIFVDEVSTEGENGKGGGETAELNHCGLLPNTCLPYLAAAGPSLERKRQINQGTPSLRRRASSKLSFKLKEGHNDQMIFSPRAPLQRPIAGISVPHCPIEKRMPNCWSPIDPNVFKVRGKNYFRDKKKEFAQNCAAFYPIGADVFLSQRKIDHIARFVELPAINPAGDVPSILVVNVQVPLYPATIFQGENDGEGMSLVMYFKLSETYSKELPNSFQEHFTKLINDEVERVRGFPLDSIVPFRERLKIMGRVVNVEDLHLSAAEKKLMNAYNEKPVLSRPQHEFYLNHILQGEKYLEIDLDMHRFSYISRKGFETFNDRLKLCILDFGLTIQGNKTEDLPEHMLCCIRLNEINYSNYQSLGC</sequence>
<gene>
    <name evidence="4" type="primary">LOC111006428</name>
</gene>
<dbReference type="Pfam" id="PF07059">
    <property type="entry name" value="EDR2_C"/>
    <property type="match status" value="1"/>
</dbReference>
<dbReference type="Proteomes" id="UP000504603">
    <property type="component" value="Unplaced"/>
</dbReference>
<reference evidence="4" key="1">
    <citation type="submission" date="2025-08" db="UniProtKB">
        <authorList>
            <consortium name="RefSeq"/>
        </authorList>
    </citation>
    <scope>IDENTIFICATION</scope>
    <source>
        <strain evidence="4">OHB3-1</strain>
    </source>
</reference>
<dbReference type="PANTHER" id="PTHR31558:SF19">
    <property type="entry name" value="PROTEIN ENHANCED DISEASE RESISTANCE 2 C-TERMINAL DOMAIN-CONTAINING PROTEIN"/>
    <property type="match status" value="1"/>
</dbReference>
<evidence type="ECO:0000313" key="4">
    <source>
        <dbReference type="RefSeq" id="XP_022134064.1"/>
    </source>
</evidence>
<dbReference type="OrthoDB" id="9970435at2759"/>
<feature type="compositionally biased region" description="Basic residues" evidence="1">
    <location>
        <begin position="76"/>
        <end position="91"/>
    </location>
</feature>
<feature type="region of interest" description="Disordered" evidence="1">
    <location>
        <begin position="51"/>
        <end position="111"/>
    </location>
</feature>
<dbReference type="GeneID" id="111006428"/>
<dbReference type="InterPro" id="IPR009769">
    <property type="entry name" value="EDR2_C"/>
</dbReference>
<accession>A0A6J1BXQ7</accession>
<feature type="compositionally biased region" description="Polar residues" evidence="1">
    <location>
        <begin position="1"/>
        <end position="14"/>
    </location>
</feature>
<dbReference type="PANTHER" id="PTHR31558">
    <property type="entry name" value="CW14 PROTEIN"/>
    <property type="match status" value="1"/>
</dbReference>
<evidence type="ECO:0000256" key="1">
    <source>
        <dbReference type="SAM" id="MobiDB-lite"/>
    </source>
</evidence>